<keyword evidence="2" id="KW-1185">Reference proteome</keyword>
<accession>A0AAD9HNT4</accession>
<evidence type="ECO:0000313" key="2">
    <source>
        <dbReference type="Proteomes" id="UP001232148"/>
    </source>
</evidence>
<name>A0AAD9HNT4_9PEZI</name>
<sequence>MPRESVSRGKGGVSVCVCASESAVAASSIVNLFVLFFCTPAHRIESNRTASPPIAHCALHWRAPIRTTHYLDKFFFIILQYSRLAIYQGQTRAPNAASNQRHFRTPPLPLVVSRVSALFSYSTPSNPPVQMPPGLSTMAKKANGETRCFFVI</sequence>
<proteinExistence type="predicted"/>
<protein>
    <submittedName>
        <fullName evidence="1">Uncharacterized protein</fullName>
    </submittedName>
</protein>
<organism evidence="1 2">
    <name type="scientific">Colletotrichum zoysiae</name>
    <dbReference type="NCBI Taxonomy" id="1216348"/>
    <lineage>
        <taxon>Eukaryota</taxon>
        <taxon>Fungi</taxon>
        <taxon>Dikarya</taxon>
        <taxon>Ascomycota</taxon>
        <taxon>Pezizomycotina</taxon>
        <taxon>Sordariomycetes</taxon>
        <taxon>Hypocreomycetidae</taxon>
        <taxon>Glomerellales</taxon>
        <taxon>Glomerellaceae</taxon>
        <taxon>Colletotrichum</taxon>
        <taxon>Colletotrichum graminicola species complex</taxon>
    </lineage>
</organism>
<gene>
    <name evidence="1" type="ORF">LX32DRAFT_207692</name>
</gene>
<comment type="caution">
    <text evidence="1">The sequence shown here is derived from an EMBL/GenBank/DDBJ whole genome shotgun (WGS) entry which is preliminary data.</text>
</comment>
<evidence type="ECO:0000313" key="1">
    <source>
        <dbReference type="EMBL" id="KAK2032273.1"/>
    </source>
</evidence>
<reference evidence="1" key="1">
    <citation type="submission" date="2021-06" db="EMBL/GenBank/DDBJ databases">
        <title>Comparative genomics, transcriptomics and evolutionary studies reveal genomic signatures of adaptation to plant cell wall in hemibiotrophic fungi.</title>
        <authorList>
            <consortium name="DOE Joint Genome Institute"/>
            <person name="Baroncelli R."/>
            <person name="Diaz J.F."/>
            <person name="Benocci T."/>
            <person name="Peng M."/>
            <person name="Battaglia E."/>
            <person name="Haridas S."/>
            <person name="Andreopoulos W."/>
            <person name="Labutti K."/>
            <person name="Pangilinan J."/>
            <person name="Floch G.L."/>
            <person name="Makela M.R."/>
            <person name="Henrissat B."/>
            <person name="Grigoriev I.V."/>
            <person name="Crouch J.A."/>
            <person name="De Vries R.P."/>
            <person name="Sukno S.A."/>
            <person name="Thon M.R."/>
        </authorList>
    </citation>
    <scope>NUCLEOTIDE SEQUENCE</scope>
    <source>
        <strain evidence="1">MAFF235873</strain>
    </source>
</reference>
<dbReference type="AlphaFoldDB" id="A0AAD9HNT4"/>
<dbReference type="EMBL" id="MU842832">
    <property type="protein sequence ID" value="KAK2032273.1"/>
    <property type="molecule type" value="Genomic_DNA"/>
</dbReference>
<dbReference type="Proteomes" id="UP001232148">
    <property type="component" value="Unassembled WGS sequence"/>
</dbReference>